<dbReference type="Proteomes" id="UP000176992">
    <property type="component" value="Unassembled WGS sequence"/>
</dbReference>
<evidence type="ECO:0000256" key="1">
    <source>
        <dbReference type="SAM" id="SignalP"/>
    </source>
</evidence>
<protein>
    <recommendedName>
        <fullName evidence="2">DUF5777 domain-containing protein</fullName>
    </recommendedName>
</protein>
<dbReference type="AlphaFoldDB" id="A0A1F5YCV5"/>
<dbReference type="EMBL" id="MFIV01000215">
    <property type="protein sequence ID" value="OGF97691.1"/>
    <property type="molecule type" value="Genomic_DNA"/>
</dbReference>
<organism evidence="3 4">
    <name type="scientific">Candidatus Glassbacteria bacterium GWA2_58_10</name>
    <dbReference type="NCBI Taxonomy" id="1817865"/>
    <lineage>
        <taxon>Bacteria</taxon>
        <taxon>Candidatus Glassiibacteriota</taxon>
    </lineage>
</organism>
<gene>
    <name evidence="3" type="ORF">A2Z86_12605</name>
</gene>
<feature type="domain" description="DUF5777" evidence="2">
    <location>
        <begin position="71"/>
        <end position="303"/>
    </location>
</feature>
<dbReference type="Pfam" id="PF19089">
    <property type="entry name" value="DUF5777"/>
    <property type="match status" value="1"/>
</dbReference>
<evidence type="ECO:0000313" key="4">
    <source>
        <dbReference type="Proteomes" id="UP000176992"/>
    </source>
</evidence>
<feature type="signal peptide" evidence="1">
    <location>
        <begin position="1"/>
        <end position="25"/>
    </location>
</feature>
<name>A0A1F5YCV5_9BACT</name>
<evidence type="ECO:0000259" key="2">
    <source>
        <dbReference type="Pfam" id="PF19089"/>
    </source>
</evidence>
<dbReference type="InterPro" id="IPR045916">
    <property type="entry name" value="DUF5777"/>
</dbReference>
<reference evidence="3 4" key="1">
    <citation type="journal article" date="2016" name="Nat. Commun.">
        <title>Thousands of microbial genomes shed light on interconnected biogeochemical processes in an aquifer system.</title>
        <authorList>
            <person name="Anantharaman K."/>
            <person name="Brown C.T."/>
            <person name="Hug L.A."/>
            <person name="Sharon I."/>
            <person name="Castelle C.J."/>
            <person name="Probst A.J."/>
            <person name="Thomas B.C."/>
            <person name="Singh A."/>
            <person name="Wilkins M.J."/>
            <person name="Karaoz U."/>
            <person name="Brodie E.L."/>
            <person name="Williams K.H."/>
            <person name="Hubbard S.S."/>
            <person name="Banfield J.F."/>
        </authorList>
    </citation>
    <scope>NUCLEOTIDE SEQUENCE [LARGE SCALE GENOMIC DNA]</scope>
</reference>
<feature type="chain" id="PRO_5009522381" description="DUF5777 domain-containing protein" evidence="1">
    <location>
        <begin position="26"/>
        <end position="307"/>
    </location>
</feature>
<evidence type="ECO:0000313" key="3">
    <source>
        <dbReference type="EMBL" id="OGF97691.1"/>
    </source>
</evidence>
<keyword evidence="1" id="KW-0732">Signal</keyword>
<proteinExistence type="predicted"/>
<accession>A0A1F5YCV5</accession>
<sequence length="307" mass="33894">MKTLSAFTVLLILSLVLPISSSSQVSGDGVRLAQNSTGNNETEEVEEITAVEEVSPVSLWDSENFPILDRGVNLLTPRTLRKNSFLIVIEHRTRKEANKESFDDFLGYDAGGLKIGLGLRYGLLDNLETGFYRLNGTLEAFDVYEYDLKYRLLKENSRCPGLALRSGVTWYSQKGGEDASGLFSQLLLGKTVLRRLTLGTGLLYHSESSNDLKSNLDRNFSVAVPAQLELRLNSRFALEFETAANVIGYHAAHPIITGGLKILTNRHTFSIIISNNQYMSADGIVANAGRAMNKPIVGFTITREINL</sequence>
<comment type="caution">
    <text evidence="3">The sequence shown here is derived from an EMBL/GenBank/DDBJ whole genome shotgun (WGS) entry which is preliminary data.</text>
</comment>